<keyword evidence="4" id="KW-1185">Reference proteome</keyword>
<dbReference type="SUPFAM" id="SSF53474">
    <property type="entry name" value="alpha/beta-Hydrolases"/>
    <property type="match status" value="1"/>
</dbReference>
<feature type="domain" description="Carrier" evidence="2">
    <location>
        <begin position="1"/>
        <end position="37"/>
    </location>
</feature>
<evidence type="ECO:0000313" key="4">
    <source>
        <dbReference type="Proteomes" id="UP000472710"/>
    </source>
</evidence>
<feature type="compositionally biased region" description="Low complexity" evidence="1">
    <location>
        <begin position="264"/>
        <end position="286"/>
    </location>
</feature>
<dbReference type="Pfam" id="PF00550">
    <property type="entry name" value="PP-binding"/>
    <property type="match status" value="1"/>
</dbReference>
<accession>A0ABQ1CS72</accession>
<feature type="compositionally biased region" description="Basic residues" evidence="1">
    <location>
        <begin position="307"/>
        <end position="318"/>
    </location>
</feature>
<evidence type="ECO:0000259" key="2">
    <source>
        <dbReference type="PROSITE" id="PS50075"/>
    </source>
</evidence>
<dbReference type="SUPFAM" id="SSF47336">
    <property type="entry name" value="ACP-like"/>
    <property type="match status" value="1"/>
</dbReference>
<feature type="compositionally biased region" description="Low complexity" evidence="1">
    <location>
        <begin position="334"/>
        <end position="345"/>
    </location>
</feature>
<dbReference type="Gene3D" id="3.40.50.1820">
    <property type="entry name" value="alpha/beta hydrolase"/>
    <property type="match status" value="1"/>
</dbReference>
<dbReference type="InterPro" id="IPR036736">
    <property type="entry name" value="ACP-like_sf"/>
</dbReference>
<protein>
    <recommendedName>
        <fullName evidence="2">Carrier domain-containing protein</fullName>
    </recommendedName>
</protein>
<dbReference type="Gene3D" id="1.10.1200.10">
    <property type="entry name" value="ACP-like"/>
    <property type="match status" value="1"/>
</dbReference>
<sequence>MQLVSRIRAALGTTLPLSVLFTHSTVAAMAGAVRDGRAQRTTLVPIRSEGTGPTSYWIHPVGGDVVCYRGLAQLLGMPVTGVQVPDGLGSSFGLDELADLYADAIADDATGPEVRIAGWSMGGVLALEVAERLAERGFAVAPVVALDLMEHPDEDHGEVSHAELLAWFARDVAHIADAPDPLAGHDLAAEEDPAAVLTERLRLGGLLGPDTDDETIGALLARFTANSRALSGHRPGTYRVPAVLVRAADGASQDVTSAWAAATSRTWSPSTPSAVTTTPCSSPTVSRGSPRWCARAGTQKTTERQPRRSLHTPQKRKSSCLSPVTTPPRPPSSPARSSRTPPRVSGSCPRRWR</sequence>
<dbReference type="EMBL" id="BLLN01000005">
    <property type="protein sequence ID" value="GFH73008.1"/>
    <property type="molecule type" value="Genomic_DNA"/>
</dbReference>
<dbReference type="PROSITE" id="PS50075">
    <property type="entry name" value="CARRIER"/>
    <property type="match status" value="1"/>
</dbReference>
<reference evidence="3 4" key="1">
    <citation type="submission" date="2020-02" db="EMBL/GenBank/DDBJ databases">
        <title>Whole genome shotgun sequence of Streptomyces diastaticus subsp. diastaticus NBRC 13412.</title>
        <authorList>
            <person name="Ichikawa N."/>
            <person name="Komaki H."/>
            <person name="Tamura T."/>
        </authorList>
    </citation>
    <scope>NUCLEOTIDE SEQUENCE [LARGE SCALE GENOMIC DNA]</scope>
    <source>
        <strain evidence="3 4">NBRC 13412</strain>
    </source>
</reference>
<comment type="caution">
    <text evidence="3">The sequence shown here is derived from an EMBL/GenBank/DDBJ whole genome shotgun (WGS) entry which is preliminary data.</text>
</comment>
<gene>
    <name evidence="3" type="ORF">Sdia_37760</name>
</gene>
<feature type="region of interest" description="Disordered" evidence="1">
    <location>
        <begin position="264"/>
        <end position="353"/>
    </location>
</feature>
<organism evidence="3 4">
    <name type="scientific">Streptomyces diastaticus subsp. diastaticus</name>
    <dbReference type="NCBI Taxonomy" id="68040"/>
    <lineage>
        <taxon>Bacteria</taxon>
        <taxon>Bacillati</taxon>
        <taxon>Actinomycetota</taxon>
        <taxon>Actinomycetes</taxon>
        <taxon>Kitasatosporales</taxon>
        <taxon>Streptomycetaceae</taxon>
        <taxon>Streptomyces</taxon>
        <taxon>Streptomyces diastaticus group</taxon>
    </lineage>
</organism>
<dbReference type="InterPro" id="IPR001031">
    <property type="entry name" value="Thioesterase"/>
</dbReference>
<dbReference type="Proteomes" id="UP000472710">
    <property type="component" value="Unassembled WGS sequence"/>
</dbReference>
<dbReference type="InterPro" id="IPR009081">
    <property type="entry name" value="PP-bd_ACP"/>
</dbReference>
<dbReference type="InterPro" id="IPR029058">
    <property type="entry name" value="AB_hydrolase_fold"/>
</dbReference>
<evidence type="ECO:0000313" key="3">
    <source>
        <dbReference type="EMBL" id="GFH73008.1"/>
    </source>
</evidence>
<evidence type="ECO:0000256" key="1">
    <source>
        <dbReference type="SAM" id="MobiDB-lite"/>
    </source>
</evidence>
<name>A0ABQ1CS72_STRDI</name>
<proteinExistence type="predicted"/>
<dbReference type="Pfam" id="PF00975">
    <property type="entry name" value="Thioesterase"/>
    <property type="match status" value="1"/>
</dbReference>